<dbReference type="Gene3D" id="3.20.20.450">
    <property type="entry name" value="EAL domain"/>
    <property type="match status" value="1"/>
</dbReference>
<dbReference type="InterPro" id="IPR050706">
    <property type="entry name" value="Cyclic-di-GMP_PDE-like"/>
</dbReference>
<dbReference type="GO" id="GO:0071111">
    <property type="term" value="F:cyclic-guanylate-specific phosphodiesterase activity"/>
    <property type="evidence" value="ECO:0007669"/>
    <property type="project" value="InterPro"/>
</dbReference>
<dbReference type="PANTHER" id="PTHR33121">
    <property type="entry name" value="CYCLIC DI-GMP PHOSPHODIESTERASE PDEF"/>
    <property type="match status" value="1"/>
</dbReference>
<dbReference type="NCBIfam" id="TIGR00254">
    <property type="entry name" value="GGDEF"/>
    <property type="match status" value="1"/>
</dbReference>
<dbReference type="InterPro" id="IPR000160">
    <property type="entry name" value="GGDEF_dom"/>
</dbReference>
<evidence type="ECO:0000259" key="2">
    <source>
        <dbReference type="PROSITE" id="PS50883"/>
    </source>
</evidence>
<dbReference type="Pfam" id="PF00990">
    <property type="entry name" value="GGDEF"/>
    <property type="match status" value="1"/>
</dbReference>
<dbReference type="PANTHER" id="PTHR33121:SF79">
    <property type="entry name" value="CYCLIC DI-GMP PHOSPHODIESTERASE PDED-RELATED"/>
    <property type="match status" value="1"/>
</dbReference>
<comment type="caution">
    <text evidence="4">The sequence shown here is derived from an EMBL/GenBank/DDBJ whole genome shotgun (WGS) entry which is preliminary data.</text>
</comment>
<name>A0A3N3E039_9VIBR</name>
<evidence type="ECO:0000256" key="1">
    <source>
        <dbReference type="SAM" id="Phobius"/>
    </source>
</evidence>
<dbReference type="CDD" id="cd01949">
    <property type="entry name" value="GGDEF"/>
    <property type="match status" value="1"/>
</dbReference>
<dbReference type="Gene3D" id="3.30.70.270">
    <property type="match status" value="1"/>
</dbReference>
<dbReference type="InterPro" id="IPR035919">
    <property type="entry name" value="EAL_sf"/>
</dbReference>
<dbReference type="PROSITE" id="PS50887">
    <property type="entry name" value="GGDEF"/>
    <property type="match status" value="1"/>
</dbReference>
<dbReference type="AlphaFoldDB" id="A0A3N3E039"/>
<proteinExistence type="predicted"/>
<dbReference type="EMBL" id="RKIK01000027">
    <property type="protein sequence ID" value="ROV60062.1"/>
    <property type="molecule type" value="Genomic_DNA"/>
</dbReference>
<accession>A0A3N3E039</accession>
<dbReference type="PROSITE" id="PS50883">
    <property type="entry name" value="EAL"/>
    <property type="match status" value="1"/>
</dbReference>
<feature type="transmembrane region" description="Helical" evidence="1">
    <location>
        <begin position="92"/>
        <end position="117"/>
    </location>
</feature>
<dbReference type="SMART" id="SM00267">
    <property type="entry name" value="GGDEF"/>
    <property type="match status" value="1"/>
</dbReference>
<feature type="transmembrane region" description="Helical" evidence="1">
    <location>
        <begin position="12"/>
        <end position="34"/>
    </location>
</feature>
<keyword evidence="1" id="KW-0472">Membrane</keyword>
<evidence type="ECO:0000313" key="4">
    <source>
        <dbReference type="EMBL" id="ROV60062.1"/>
    </source>
</evidence>
<organism evidence="4 5">
    <name type="scientific">Vibrio ponticus</name>
    <dbReference type="NCBI Taxonomy" id="265668"/>
    <lineage>
        <taxon>Bacteria</taxon>
        <taxon>Pseudomonadati</taxon>
        <taxon>Pseudomonadota</taxon>
        <taxon>Gammaproteobacteria</taxon>
        <taxon>Vibrionales</taxon>
        <taxon>Vibrionaceae</taxon>
        <taxon>Vibrio</taxon>
    </lineage>
</organism>
<evidence type="ECO:0000313" key="5">
    <source>
        <dbReference type="Proteomes" id="UP000278792"/>
    </source>
</evidence>
<feature type="transmembrane region" description="Helical" evidence="1">
    <location>
        <begin position="40"/>
        <end position="57"/>
    </location>
</feature>
<dbReference type="Pfam" id="PF00563">
    <property type="entry name" value="EAL"/>
    <property type="match status" value="1"/>
</dbReference>
<dbReference type="Proteomes" id="UP000278792">
    <property type="component" value="Unassembled WGS sequence"/>
</dbReference>
<dbReference type="InterPro" id="IPR043128">
    <property type="entry name" value="Rev_trsase/Diguanyl_cyclase"/>
</dbReference>
<protein>
    <submittedName>
        <fullName evidence="4">Bifunctional diguanylate cyclase/phosphodiesterase</fullName>
    </submittedName>
</protein>
<dbReference type="RefSeq" id="WP_123782076.1">
    <property type="nucleotide sequence ID" value="NZ_RKIK01000027.1"/>
</dbReference>
<feature type="domain" description="GGDEF" evidence="3">
    <location>
        <begin position="196"/>
        <end position="330"/>
    </location>
</feature>
<keyword evidence="1" id="KW-0812">Transmembrane</keyword>
<dbReference type="SUPFAM" id="SSF55073">
    <property type="entry name" value="Nucleotide cyclase"/>
    <property type="match status" value="1"/>
</dbReference>
<sequence>MINKETMLYKAISSGILIKVAYIAAVALITHTLITEHELVGLSYVLFPIGMLAALFTKSTQRKKLFACLSFAHILVGGMIEPLEIDAIEKSFLLLPLCYLILFPATLWPLVIAILLVSHYFLSVPTDDLLEMADDSVKLLLITIFATSMTYYKIKSDKQLNKYRDDSLSDFLTKLPNRRAFYQYIAKNADCSIGNKDFVLLKIDIDNFKDANDSFGPEQADVLLRFIATRLKQVTINKAELFRLEGDEFIIVVSEKADIDQQISGLVRELSRPERFHFELDRGFYQVTFSIGISSLKKATNNRDIWLKNVDIATLKAKSTGKNRVRWYDESLLDETIRAHQVEIELEQAIRLNQFVLHYQPKVSVRDQKVRGAEALIRWEHPDLGTISPFEFISVAEKTKQIIMIGRWVIKEACEQAKHWYDEGSSIQVSVNVSTIQFAHDDLLTYIRHILRRTELPPHLLQIEITETTLMKDTERVTRICQRLQDEGVTIAVDDFGIAYSSLNYLKQLPIDVLKIDKSFVDDCVSAHHDHMLVRTIVQLGHNMGKWVIAEGVEHEEQRQLLSHEGCDDYQGYLFSKPLSANEFGHRYVSLPKEQQTLEIPTTKEKTAEFKAILD</sequence>
<dbReference type="SMART" id="SM00052">
    <property type="entry name" value="EAL"/>
    <property type="match status" value="1"/>
</dbReference>
<dbReference type="CDD" id="cd01948">
    <property type="entry name" value="EAL"/>
    <property type="match status" value="1"/>
</dbReference>
<dbReference type="InterPro" id="IPR001633">
    <property type="entry name" value="EAL_dom"/>
</dbReference>
<keyword evidence="1" id="KW-1133">Transmembrane helix</keyword>
<feature type="domain" description="EAL" evidence="2">
    <location>
        <begin position="339"/>
        <end position="592"/>
    </location>
</feature>
<gene>
    <name evidence="4" type="ORF">EGH82_10850</name>
</gene>
<dbReference type="InterPro" id="IPR029787">
    <property type="entry name" value="Nucleotide_cyclase"/>
</dbReference>
<dbReference type="SUPFAM" id="SSF141868">
    <property type="entry name" value="EAL domain-like"/>
    <property type="match status" value="1"/>
</dbReference>
<reference evidence="4 5" key="1">
    <citation type="submission" date="2018-11" db="EMBL/GenBank/DDBJ databases">
        <title>Vibrio ponticus strain CAIM 1751 pathogenic for the snapper Lutjanus guttatus.</title>
        <authorList>
            <person name="Soto-Rodriguez S."/>
            <person name="Lozano-Olvera R."/>
            <person name="Gomez-Gil B."/>
        </authorList>
    </citation>
    <scope>NUCLEOTIDE SEQUENCE [LARGE SCALE GENOMIC DNA]</scope>
    <source>
        <strain evidence="4 5">CAIM 1751</strain>
    </source>
</reference>
<evidence type="ECO:0000259" key="3">
    <source>
        <dbReference type="PROSITE" id="PS50887"/>
    </source>
</evidence>